<comment type="caution">
    <text evidence="2">The sequence shown here is derived from an EMBL/GenBank/DDBJ whole genome shotgun (WGS) entry which is preliminary data.</text>
</comment>
<organism evidence="2 3">
    <name type="scientific">Hymenobacter antarcticus</name>
    <dbReference type="NCBI Taxonomy" id="486270"/>
    <lineage>
        <taxon>Bacteria</taxon>
        <taxon>Pseudomonadati</taxon>
        <taxon>Bacteroidota</taxon>
        <taxon>Cytophagia</taxon>
        <taxon>Cytophagales</taxon>
        <taxon>Hymenobacteraceae</taxon>
        <taxon>Hymenobacter</taxon>
    </lineage>
</organism>
<evidence type="ECO:0000313" key="2">
    <source>
        <dbReference type="EMBL" id="GAA3969756.1"/>
    </source>
</evidence>
<dbReference type="RefSeq" id="WP_345122578.1">
    <property type="nucleotide sequence ID" value="NZ_BAABDI010000007.1"/>
</dbReference>
<keyword evidence="3" id="KW-1185">Reference proteome</keyword>
<accession>A0ABP7PQR0</accession>
<evidence type="ECO:0000259" key="1">
    <source>
        <dbReference type="Pfam" id="PF12728"/>
    </source>
</evidence>
<dbReference type="Proteomes" id="UP001501556">
    <property type="component" value="Unassembled WGS sequence"/>
</dbReference>
<dbReference type="Pfam" id="PF12728">
    <property type="entry name" value="HTH_17"/>
    <property type="match status" value="1"/>
</dbReference>
<proteinExistence type="predicted"/>
<feature type="domain" description="Helix-turn-helix" evidence="1">
    <location>
        <begin position="55"/>
        <end position="99"/>
    </location>
</feature>
<reference evidence="3" key="1">
    <citation type="journal article" date="2019" name="Int. J. Syst. Evol. Microbiol.">
        <title>The Global Catalogue of Microorganisms (GCM) 10K type strain sequencing project: providing services to taxonomists for standard genome sequencing and annotation.</title>
        <authorList>
            <consortium name="The Broad Institute Genomics Platform"/>
            <consortium name="The Broad Institute Genome Sequencing Center for Infectious Disease"/>
            <person name="Wu L."/>
            <person name="Ma J."/>
        </authorList>
    </citation>
    <scope>NUCLEOTIDE SEQUENCE [LARGE SCALE GENOMIC DNA]</scope>
    <source>
        <strain evidence="3">JCM 17217</strain>
    </source>
</reference>
<name>A0ABP7PQR0_9BACT</name>
<dbReference type="InterPro" id="IPR009061">
    <property type="entry name" value="DNA-bd_dom_put_sf"/>
</dbReference>
<dbReference type="EMBL" id="BAABDI010000007">
    <property type="protein sequence ID" value="GAA3969756.1"/>
    <property type="molecule type" value="Genomic_DNA"/>
</dbReference>
<gene>
    <name evidence="2" type="ORF">GCM10022407_14570</name>
</gene>
<protein>
    <recommendedName>
        <fullName evidence="1">Helix-turn-helix domain-containing protein</fullName>
    </recommendedName>
</protein>
<evidence type="ECO:0000313" key="3">
    <source>
        <dbReference type="Proteomes" id="UP001501556"/>
    </source>
</evidence>
<sequence>MDKLSLDSAFAQLLLLCRQALHEEISLAVRQALAQHHAGGRAGGEPTVVPEASALLSVREAAAFLQVSVATVHAWKRQGLIAYRKIGARTLFERTALLAAAAPQPAFDGRRTSPRRRK</sequence>
<dbReference type="InterPro" id="IPR041657">
    <property type="entry name" value="HTH_17"/>
</dbReference>
<dbReference type="SUPFAM" id="SSF46955">
    <property type="entry name" value="Putative DNA-binding domain"/>
    <property type="match status" value="1"/>
</dbReference>